<proteinExistence type="predicted"/>
<dbReference type="Proteomes" id="UP000434475">
    <property type="component" value="Unassembled WGS sequence"/>
</dbReference>
<name>A0A174NP10_FLAPL</name>
<protein>
    <submittedName>
        <fullName evidence="1">Uncharacterized protein</fullName>
    </submittedName>
</protein>
<evidence type="ECO:0000313" key="2">
    <source>
        <dbReference type="Proteomes" id="UP000434475"/>
    </source>
</evidence>
<comment type="caution">
    <text evidence="1">The sequence shown here is derived from an EMBL/GenBank/DDBJ whole genome shotgun (WGS) entry which is preliminary data.</text>
</comment>
<sequence>MNGYTFLLLSILRLFLLIAALVLLAKAKLLPLYLYLTIAEFIGPALKVDHRLVYYGIAAFLLLLPAAYWISRYRQHRQEENAALGALLATAKPLYGPGGYYSRLTASAREEQETEE</sequence>
<gene>
    <name evidence="1" type="ORF">GKE97_25615</name>
</gene>
<evidence type="ECO:0000313" key="1">
    <source>
        <dbReference type="EMBL" id="MSB22838.1"/>
    </source>
</evidence>
<dbReference type="RefSeq" id="WP_055270258.1">
    <property type="nucleotide sequence ID" value="NZ_JADMVA010000020.1"/>
</dbReference>
<reference evidence="1 2" key="1">
    <citation type="journal article" date="2019" name="Nat. Med.">
        <title>A library of human gut bacterial isolates paired with longitudinal multiomics data enables mechanistic microbiome research.</title>
        <authorList>
            <person name="Poyet M."/>
            <person name="Groussin M."/>
            <person name="Gibbons S.M."/>
            <person name="Avila-Pacheco J."/>
            <person name="Jiang X."/>
            <person name="Kearney S.M."/>
            <person name="Perrotta A.R."/>
            <person name="Berdy B."/>
            <person name="Zhao S."/>
            <person name="Lieberman T.D."/>
            <person name="Swanson P.K."/>
            <person name="Smith M."/>
            <person name="Roesemann S."/>
            <person name="Alexander J.E."/>
            <person name="Rich S.A."/>
            <person name="Livny J."/>
            <person name="Vlamakis H."/>
            <person name="Clish C."/>
            <person name="Bullock K."/>
            <person name="Deik A."/>
            <person name="Scott J."/>
            <person name="Pierce K.A."/>
            <person name="Xavier R.J."/>
            <person name="Alm E.J."/>
        </authorList>
    </citation>
    <scope>NUCLEOTIDE SEQUENCE [LARGE SCALE GENOMIC DNA]</scope>
    <source>
        <strain evidence="1 2">BIOML-A2</strain>
    </source>
</reference>
<dbReference type="AlphaFoldDB" id="A0A174NP10"/>
<accession>A0A174NP10</accession>
<dbReference type="EMBL" id="WKPR01000055">
    <property type="protein sequence ID" value="MSB22838.1"/>
    <property type="molecule type" value="Genomic_DNA"/>
</dbReference>
<organism evidence="1 2">
    <name type="scientific">Flavonifractor plautii</name>
    <name type="common">Fusobacterium plautii</name>
    <dbReference type="NCBI Taxonomy" id="292800"/>
    <lineage>
        <taxon>Bacteria</taxon>
        <taxon>Bacillati</taxon>
        <taxon>Bacillota</taxon>
        <taxon>Clostridia</taxon>
        <taxon>Eubacteriales</taxon>
        <taxon>Oscillospiraceae</taxon>
        <taxon>Flavonifractor</taxon>
    </lineage>
</organism>